<protein>
    <submittedName>
        <fullName evidence="4">1-acyl-sn-glycerol-3-phosphate acyltransferase</fullName>
    </submittedName>
</protein>
<reference evidence="4" key="1">
    <citation type="journal article" date="2021" name="PeerJ">
        <title>Extensive microbial diversity within the chicken gut microbiome revealed by metagenomics and culture.</title>
        <authorList>
            <person name="Gilroy R."/>
            <person name="Ravi A."/>
            <person name="Getino M."/>
            <person name="Pursley I."/>
            <person name="Horton D.L."/>
            <person name="Alikhan N.F."/>
            <person name="Baker D."/>
            <person name="Gharbi K."/>
            <person name="Hall N."/>
            <person name="Watson M."/>
            <person name="Adriaenssens E.M."/>
            <person name="Foster-Nyarko E."/>
            <person name="Jarju S."/>
            <person name="Secka A."/>
            <person name="Antonio M."/>
            <person name="Oren A."/>
            <person name="Chaudhuri R.R."/>
            <person name="La Ragione R."/>
            <person name="Hildebrand F."/>
            <person name="Pallen M.J."/>
        </authorList>
    </citation>
    <scope>NUCLEOTIDE SEQUENCE</scope>
    <source>
        <strain evidence="4">ChiGjej5B5-7349</strain>
    </source>
</reference>
<dbReference type="EMBL" id="DYUK01000208">
    <property type="protein sequence ID" value="HJG80660.1"/>
    <property type="molecule type" value="Genomic_DNA"/>
</dbReference>
<evidence type="ECO:0000313" key="5">
    <source>
        <dbReference type="Proteomes" id="UP000784435"/>
    </source>
</evidence>
<sequence length="274" mass="29511">MTGAQPPAADGRAAADSEVAYPRFEPAALKRSLFWATPTANAIRVFIRALTRIESTGDQQLGHGPVILAPFHASKIDPLVIAMAVWRRGVLPHFLAKSSIFKGFVGRALVTMGQIPVLRASTKAGDSLIHAKNALAAGQAVVIYPQGTLTKDPELWPQVAKTGVARLAVETGIPVIPVGHWGLEDVMPVHSSRIRPRPFGTVRVRFGDPIVPPAPDAHGTASAQLARRFSDRVTAGIAAEVAHLRGVELPERFRTAIREWDAEHPSTTHDEEAR</sequence>
<feature type="domain" description="Phospholipid/glycerol acyltransferase" evidence="3">
    <location>
        <begin position="66"/>
        <end position="183"/>
    </location>
</feature>
<reference evidence="4" key="2">
    <citation type="submission" date="2021-09" db="EMBL/GenBank/DDBJ databases">
        <authorList>
            <person name="Gilroy R."/>
        </authorList>
    </citation>
    <scope>NUCLEOTIDE SEQUENCE</scope>
    <source>
        <strain evidence="4">ChiGjej5B5-7349</strain>
    </source>
</reference>
<dbReference type="Pfam" id="PF01553">
    <property type="entry name" value="Acyltransferase"/>
    <property type="match status" value="1"/>
</dbReference>
<accession>A0A921MER1</accession>
<gene>
    <name evidence="4" type="ORF">K8V08_09655</name>
</gene>
<dbReference type="AlphaFoldDB" id="A0A921MER1"/>
<comment type="caution">
    <text evidence="4">The sequence shown here is derived from an EMBL/GenBank/DDBJ whole genome shotgun (WGS) entry which is preliminary data.</text>
</comment>
<keyword evidence="2 4" id="KW-0012">Acyltransferase</keyword>
<keyword evidence="1" id="KW-0808">Transferase</keyword>
<dbReference type="SUPFAM" id="SSF69593">
    <property type="entry name" value="Glycerol-3-phosphate (1)-acyltransferase"/>
    <property type="match status" value="1"/>
</dbReference>
<evidence type="ECO:0000256" key="2">
    <source>
        <dbReference type="ARBA" id="ARBA00023315"/>
    </source>
</evidence>
<dbReference type="PANTHER" id="PTHR10434">
    <property type="entry name" value="1-ACYL-SN-GLYCEROL-3-PHOSPHATE ACYLTRANSFERASE"/>
    <property type="match status" value="1"/>
</dbReference>
<name>A0A921MER1_9MICO</name>
<dbReference type="PANTHER" id="PTHR10434:SF55">
    <property type="entry name" value="POSSIBLE ACYLTRANSFERASE"/>
    <property type="match status" value="1"/>
</dbReference>
<dbReference type="GO" id="GO:0003841">
    <property type="term" value="F:1-acylglycerol-3-phosphate O-acyltransferase activity"/>
    <property type="evidence" value="ECO:0007669"/>
    <property type="project" value="TreeGrafter"/>
</dbReference>
<dbReference type="Proteomes" id="UP000784435">
    <property type="component" value="Unassembled WGS sequence"/>
</dbReference>
<evidence type="ECO:0000256" key="1">
    <source>
        <dbReference type="ARBA" id="ARBA00022679"/>
    </source>
</evidence>
<evidence type="ECO:0000313" key="4">
    <source>
        <dbReference type="EMBL" id="HJG80660.1"/>
    </source>
</evidence>
<dbReference type="GO" id="GO:0006654">
    <property type="term" value="P:phosphatidic acid biosynthetic process"/>
    <property type="evidence" value="ECO:0007669"/>
    <property type="project" value="TreeGrafter"/>
</dbReference>
<dbReference type="SMART" id="SM00563">
    <property type="entry name" value="PlsC"/>
    <property type="match status" value="1"/>
</dbReference>
<dbReference type="GO" id="GO:0005886">
    <property type="term" value="C:plasma membrane"/>
    <property type="evidence" value="ECO:0007669"/>
    <property type="project" value="TreeGrafter"/>
</dbReference>
<dbReference type="InterPro" id="IPR002123">
    <property type="entry name" value="Plipid/glycerol_acylTrfase"/>
</dbReference>
<proteinExistence type="predicted"/>
<organism evidence="4 5">
    <name type="scientific">Brevibacterium senegalense</name>
    <dbReference type="NCBI Taxonomy" id="1033736"/>
    <lineage>
        <taxon>Bacteria</taxon>
        <taxon>Bacillati</taxon>
        <taxon>Actinomycetota</taxon>
        <taxon>Actinomycetes</taxon>
        <taxon>Micrococcales</taxon>
        <taxon>Brevibacteriaceae</taxon>
        <taxon>Brevibacterium</taxon>
    </lineage>
</organism>
<dbReference type="CDD" id="cd07989">
    <property type="entry name" value="LPLAT_AGPAT-like"/>
    <property type="match status" value="1"/>
</dbReference>
<evidence type="ECO:0000259" key="3">
    <source>
        <dbReference type="SMART" id="SM00563"/>
    </source>
</evidence>